<dbReference type="AlphaFoldDB" id="A0A0R0EVK8"/>
<evidence type="ECO:0000313" key="2">
    <source>
        <dbReference type="EnsemblPlants" id="KRG94913"/>
    </source>
</evidence>
<name>A0A0R0EVK8_SOYBN</name>
<evidence type="ECO:0000313" key="3">
    <source>
        <dbReference type="Proteomes" id="UP000008827"/>
    </source>
</evidence>
<dbReference type="EnsemblPlants" id="KRG94913">
    <property type="protein sequence ID" value="KRG94913"/>
    <property type="gene ID" value="GLYMA_19G117500"/>
</dbReference>
<evidence type="ECO:0000313" key="1">
    <source>
        <dbReference type="EMBL" id="KRG94913.1"/>
    </source>
</evidence>
<dbReference type="Proteomes" id="UP000008827">
    <property type="component" value="Chromosome 19"/>
</dbReference>
<proteinExistence type="predicted"/>
<dbReference type="InParanoid" id="A0A0R0EVK8"/>
<organism evidence="1">
    <name type="scientific">Glycine max</name>
    <name type="common">Soybean</name>
    <name type="synonym">Glycine hispida</name>
    <dbReference type="NCBI Taxonomy" id="3847"/>
    <lineage>
        <taxon>Eukaryota</taxon>
        <taxon>Viridiplantae</taxon>
        <taxon>Streptophyta</taxon>
        <taxon>Embryophyta</taxon>
        <taxon>Tracheophyta</taxon>
        <taxon>Spermatophyta</taxon>
        <taxon>Magnoliopsida</taxon>
        <taxon>eudicotyledons</taxon>
        <taxon>Gunneridae</taxon>
        <taxon>Pentapetalae</taxon>
        <taxon>rosids</taxon>
        <taxon>fabids</taxon>
        <taxon>Fabales</taxon>
        <taxon>Fabaceae</taxon>
        <taxon>Papilionoideae</taxon>
        <taxon>50 kb inversion clade</taxon>
        <taxon>NPAAA clade</taxon>
        <taxon>indigoferoid/millettioid clade</taxon>
        <taxon>Phaseoleae</taxon>
        <taxon>Glycine</taxon>
        <taxon>Glycine subgen. Soja</taxon>
    </lineage>
</organism>
<sequence length="121" mass="13959">MKQLQRTLHVRHLHVSIQQSIPQCLTPFTKTNPIKNLPGILNITTFSIHEKNRSTAKTMQIKTTFEYQPMNDLPHHRITHDPASPECHKKTKLVGAHPGLTQATKQTQTYFMFPHVDITRD</sequence>
<protein>
    <submittedName>
        <fullName evidence="1 2">Uncharacterized protein</fullName>
    </submittedName>
</protein>
<gene>
    <name evidence="1" type="ORF">GLYMA_19G117500</name>
</gene>
<dbReference type="Gramene" id="KRG94913">
    <property type="protein sequence ID" value="KRG94913"/>
    <property type="gene ID" value="GLYMA_19G117500"/>
</dbReference>
<reference evidence="1" key="3">
    <citation type="submission" date="2018-07" db="EMBL/GenBank/DDBJ databases">
        <title>WGS assembly of Glycine max.</title>
        <authorList>
            <person name="Schmutz J."/>
            <person name="Cannon S."/>
            <person name="Schlueter J."/>
            <person name="Ma J."/>
            <person name="Mitros T."/>
            <person name="Nelson W."/>
            <person name="Hyten D."/>
            <person name="Song Q."/>
            <person name="Thelen J."/>
            <person name="Cheng J."/>
            <person name="Xu D."/>
            <person name="Hellsten U."/>
            <person name="May G."/>
            <person name="Yu Y."/>
            <person name="Sakurai T."/>
            <person name="Umezawa T."/>
            <person name="Bhattacharyya M."/>
            <person name="Sandhu D."/>
            <person name="Valliyodan B."/>
            <person name="Lindquist E."/>
            <person name="Peto M."/>
            <person name="Grant D."/>
            <person name="Shu S."/>
            <person name="Goodstein D."/>
            <person name="Barry K."/>
            <person name="Futrell-Griggs M."/>
            <person name="Abernathy B."/>
            <person name="Du J."/>
            <person name="Tian Z."/>
            <person name="Zhu L."/>
            <person name="Gill N."/>
            <person name="Joshi T."/>
            <person name="Libault M."/>
            <person name="Sethuraman A."/>
            <person name="Zhang X."/>
            <person name="Shinozaki K."/>
            <person name="Nguyen H."/>
            <person name="Wing R."/>
            <person name="Cregan P."/>
            <person name="Specht J."/>
            <person name="Grimwood J."/>
            <person name="Rokhsar D."/>
            <person name="Stacey G."/>
            <person name="Shoemaker R."/>
            <person name="Jackson S."/>
        </authorList>
    </citation>
    <scope>NUCLEOTIDE SEQUENCE</scope>
    <source>
        <tissue evidence="1">Callus</tissue>
    </source>
</reference>
<reference evidence="1 2" key="1">
    <citation type="journal article" date="2010" name="Nature">
        <title>Genome sequence of the palaeopolyploid soybean.</title>
        <authorList>
            <person name="Schmutz J."/>
            <person name="Cannon S.B."/>
            <person name="Schlueter J."/>
            <person name="Ma J."/>
            <person name="Mitros T."/>
            <person name="Nelson W."/>
            <person name="Hyten D.L."/>
            <person name="Song Q."/>
            <person name="Thelen J.J."/>
            <person name="Cheng J."/>
            <person name="Xu D."/>
            <person name="Hellsten U."/>
            <person name="May G.D."/>
            <person name="Yu Y."/>
            <person name="Sakurai T."/>
            <person name="Umezawa T."/>
            <person name="Bhattacharyya M.K."/>
            <person name="Sandhu D."/>
            <person name="Valliyodan B."/>
            <person name="Lindquist E."/>
            <person name="Peto M."/>
            <person name="Grant D."/>
            <person name="Shu S."/>
            <person name="Goodstein D."/>
            <person name="Barry K."/>
            <person name="Futrell-Griggs M."/>
            <person name="Abernathy B."/>
            <person name="Du J."/>
            <person name="Tian Z."/>
            <person name="Zhu L."/>
            <person name="Gill N."/>
            <person name="Joshi T."/>
            <person name="Libault M."/>
            <person name="Sethuraman A."/>
            <person name="Zhang X.-C."/>
            <person name="Shinozaki K."/>
            <person name="Nguyen H.T."/>
            <person name="Wing R.A."/>
            <person name="Cregan P."/>
            <person name="Specht J."/>
            <person name="Grimwood J."/>
            <person name="Rokhsar D."/>
            <person name="Stacey G."/>
            <person name="Shoemaker R.C."/>
            <person name="Jackson S.A."/>
        </authorList>
    </citation>
    <scope>NUCLEOTIDE SEQUENCE</scope>
    <source>
        <strain evidence="2">cv. Williams 82</strain>
        <tissue evidence="1">Callus</tissue>
    </source>
</reference>
<accession>A0A0R0EVK8</accession>
<reference evidence="2" key="2">
    <citation type="submission" date="2018-02" db="UniProtKB">
        <authorList>
            <consortium name="EnsemblPlants"/>
        </authorList>
    </citation>
    <scope>IDENTIFICATION</scope>
    <source>
        <strain evidence="2">Williams 82</strain>
    </source>
</reference>
<dbReference type="EMBL" id="CM000852">
    <property type="protein sequence ID" value="KRG94913.1"/>
    <property type="molecule type" value="Genomic_DNA"/>
</dbReference>
<keyword evidence="3" id="KW-1185">Reference proteome</keyword>